<dbReference type="PANTHER" id="PTHR22925">
    <property type="entry name" value="GLYCOSYL HYDROLASE 43 FAMILY MEMBER"/>
    <property type="match status" value="1"/>
</dbReference>
<keyword evidence="3 4" id="KW-0326">Glycosidase</keyword>
<dbReference type="EMBL" id="CP034235">
    <property type="protein sequence ID" value="QGQ96069.1"/>
    <property type="molecule type" value="Genomic_DNA"/>
</dbReference>
<dbReference type="PANTHER" id="PTHR22925:SF3">
    <property type="entry name" value="GLYCOSYL HYDROLASE FAMILY PROTEIN 43"/>
    <property type="match status" value="1"/>
</dbReference>
<keyword evidence="2 4" id="KW-0378">Hydrolase</keyword>
<proteinExistence type="inferred from homology"/>
<dbReference type="OrthoDB" id="273314at2"/>
<accession>A0A6B8RJ48</accession>
<evidence type="ECO:0000313" key="7">
    <source>
        <dbReference type="Proteomes" id="UP000426246"/>
    </source>
</evidence>
<gene>
    <name evidence="6" type="ORF">EHS13_14880</name>
</gene>
<keyword evidence="7" id="KW-1185">Reference proteome</keyword>
<keyword evidence="5" id="KW-0732">Signal</keyword>
<dbReference type="Gene3D" id="2.115.10.20">
    <property type="entry name" value="Glycosyl hydrolase domain, family 43"/>
    <property type="match status" value="1"/>
</dbReference>
<dbReference type="AlphaFoldDB" id="A0A6B8RJ48"/>
<evidence type="ECO:0000256" key="5">
    <source>
        <dbReference type="SAM" id="SignalP"/>
    </source>
</evidence>
<dbReference type="SUPFAM" id="SSF75005">
    <property type="entry name" value="Arabinanase/levansucrase/invertase"/>
    <property type="match status" value="1"/>
</dbReference>
<dbReference type="RefSeq" id="WP_155701107.1">
    <property type="nucleotide sequence ID" value="NZ_CP034235.1"/>
</dbReference>
<comment type="similarity">
    <text evidence="1 4">Belongs to the glycosyl hydrolase 43 family.</text>
</comment>
<feature type="chain" id="PRO_5025627899" evidence="5">
    <location>
        <begin position="32"/>
        <end position="507"/>
    </location>
</feature>
<dbReference type="InterPro" id="IPR006710">
    <property type="entry name" value="Glyco_hydro_43"/>
</dbReference>
<evidence type="ECO:0000256" key="1">
    <source>
        <dbReference type="ARBA" id="ARBA00009865"/>
    </source>
</evidence>
<evidence type="ECO:0000256" key="4">
    <source>
        <dbReference type="RuleBase" id="RU361187"/>
    </source>
</evidence>
<name>A0A6B8RJ48_9BACL</name>
<protein>
    <submittedName>
        <fullName evidence="6">Beta-xylosidase</fullName>
    </submittedName>
</protein>
<dbReference type="Gene3D" id="2.60.120.260">
    <property type="entry name" value="Galactose-binding domain-like"/>
    <property type="match status" value="1"/>
</dbReference>
<dbReference type="CDD" id="cd18823">
    <property type="entry name" value="GH43_RcAra43A-like"/>
    <property type="match status" value="1"/>
</dbReference>
<dbReference type="KEGG" id="ppsc:EHS13_14880"/>
<dbReference type="GO" id="GO:0004553">
    <property type="term" value="F:hydrolase activity, hydrolyzing O-glycosyl compounds"/>
    <property type="evidence" value="ECO:0007669"/>
    <property type="project" value="InterPro"/>
</dbReference>
<dbReference type="Pfam" id="PF04616">
    <property type="entry name" value="Glyco_hydro_43"/>
    <property type="match status" value="1"/>
</dbReference>
<evidence type="ECO:0000313" key="6">
    <source>
        <dbReference type="EMBL" id="QGQ96069.1"/>
    </source>
</evidence>
<organism evidence="6 7">
    <name type="scientific">Paenibacillus psychroresistens</name>
    <dbReference type="NCBI Taxonomy" id="1778678"/>
    <lineage>
        <taxon>Bacteria</taxon>
        <taxon>Bacillati</taxon>
        <taxon>Bacillota</taxon>
        <taxon>Bacilli</taxon>
        <taxon>Bacillales</taxon>
        <taxon>Paenibacillaceae</taxon>
        <taxon>Paenibacillus</taxon>
    </lineage>
</organism>
<evidence type="ECO:0000256" key="2">
    <source>
        <dbReference type="ARBA" id="ARBA00022801"/>
    </source>
</evidence>
<dbReference type="GO" id="GO:0005975">
    <property type="term" value="P:carbohydrate metabolic process"/>
    <property type="evidence" value="ECO:0007669"/>
    <property type="project" value="InterPro"/>
</dbReference>
<reference evidence="7" key="1">
    <citation type="submission" date="2018-11" db="EMBL/GenBank/DDBJ databases">
        <title>Complete genome sequence of Paenibacillus sp. ML311-T8.</title>
        <authorList>
            <person name="Nam Y.-D."/>
            <person name="Kang J."/>
            <person name="Chung W.-H."/>
            <person name="Park Y.S."/>
        </authorList>
    </citation>
    <scope>NUCLEOTIDE SEQUENCE [LARGE SCALE GENOMIC DNA]</scope>
    <source>
        <strain evidence="7">ML311-T8</strain>
    </source>
</reference>
<sequence length="507" mass="54741">MIKTINKNFLTKCFTLMLTLAFIFNATPVSASSQVIQNDVFWKDTAGNNIYSQGGGILKVGSTYYWYGVKYNGAVTYANNPTSKNSDTSFNAITLYSSTDLAHWTFVGNVITAGATGTTFDPTSWVGRMGVVYNSTTNKYVLITQYGGPSGSGVLFATSSSPTGTFTYDHVQAQITNVVTPGTGDQTIFIDDDGKPYLIFSNSSGRSHLYVAPLRSSDYLNIEPATNIFNSSLGGREGNAMFKYNGYYYFCSSDLHGWNASQAYYIKATNILGPYSTEAVIGGTAKDFSHVSQTGFFIPVQGSSGTTILFAGDRWSDFAGNGIGYNQWVPLSFSGTTPSLQSLSQYNLDAATGVWSVGAGNNYVLNPSFEADRVVQDSLAGWTNWTNLIGVSPNKNVTGGHTGRFTMTQSYTTAYNASMYQNITVPNGTYTLKAWVKSSGGQTTAQLYVKNYGGTEKVAAINTAMSSWTQMTISNIVVTNGSVQLGVFSVANANNWVRVDDFTLIKN</sequence>
<evidence type="ECO:0000256" key="3">
    <source>
        <dbReference type="ARBA" id="ARBA00023295"/>
    </source>
</evidence>
<dbReference type="Proteomes" id="UP000426246">
    <property type="component" value="Chromosome"/>
</dbReference>
<feature type="signal peptide" evidence="5">
    <location>
        <begin position="1"/>
        <end position="31"/>
    </location>
</feature>
<dbReference type="InterPro" id="IPR023296">
    <property type="entry name" value="Glyco_hydro_beta-prop_sf"/>
</dbReference>